<protein>
    <submittedName>
        <fullName evidence="1">Uncharacterized protein</fullName>
    </submittedName>
</protein>
<gene>
    <name evidence="1" type="ORF">NPIL_298221</name>
</gene>
<organism evidence="1 2">
    <name type="scientific">Nephila pilipes</name>
    <name type="common">Giant wood spider</name>
    <name type="synonym">Nephila maculata</name>
    <dbReference type="NCBI Taxonomy" id="299642"/>
    <lineage>
        <taxon>Eukaryota</taxon>
        <taxon>Metazoa</taxon>
        <taxon>Ecdysozoa</taxon>
        <taxon>Arthropoda</taxon>
        <taxon>Chelicerata</taxon>
        <taxon>Arachnida</taxon>
        <taxon>Araneae</taxon>
        <taxon>Araneomorphae</taxon>
        <taxon>Entelegynae</taxon>
        <taxon>Araneoidea</taxon>
        <taxon>Nephilidae</taxon>
        <taxon>Nephila</taxon>
    </lineage>
</organism>
<accession>A0A8X6TG90</accession>
<feature type="non-terminal residue" evidence="1">
    <location>
        <position position="1"/>
    </location>
</feature>
<keyword evidence="2" id="KW-1185">Reference proteome</keyword>
<evidence type="ECO:0000313" key="1">
    <source>
        <dbReference type="EMBL" id="GFT11652.1"/>
    </source>
</evidence>
<evidence type="ECO:0000313" key="2">
    <source>
        <dbReference type="Proteomes" id="UP000887013"/>
    </source>
</evidence>
<comment type="caution">
    <text evidence="1">The sequence shown here is derived from an EMBL/GenBank/DDBJ whole genome shotgun (WGS) entry which is preliminary data.</text>
</comment>
<dbReference type="Proteomes" id="UP000887013">
    <property type="component" value="Unassembled WGS sequence"/>
</dbReference>
<dbReference type="EMBL" id="BMAW01103947">
    <property type="protein sequence ID" value="GFT11652.1"/>
    <property type="molecule type" value="Genomic_DNA"/>
</dbReference>
<dbReference type="AlphaFoldDB" id="A0A8X6TG90"/>
<name>A0A8X6TG90_NEPPI</name>
<proteinExistence type="predicted"/>
<sequence>CSDVPVERSSDIKRSIDDATVASSTGFRNAENVESSPDEHLEEQCSKKMEKERFYNGYSNFFTVFSIY</sequence>
<reference evidence="1" key="1">
    <citation type="submission" date="2020-08" db="EMBL/GenBank/DDBJ databases">
        <title>Multicomponent nature underlies the extraordinary mechanical properties of spider dragline silk.</title>
        <authorList>
            <person name="Kono N."/>
            <person name="Nakamura H."/>
            <person name="Mori M."/>
            <person name="Yoshida Y."/>
            <person name="Ohtoshi R."/>
            <person name="Malay A.D."/>
            <person name="Moran D.A.P."/>
            <person name="Tomita M."/>
            <person name="Numata K."/>
            <person name="Arakawa K."/>
        </authorList>
    </citation>
    <scope>NUCLEOTIDE SEQUENCE</scope>
</reference>